<feature type="transmembrane region" description="Helical" evidence="5">
    <location>
        <begin position="203"/>
        <end position="220"/>
    </location>
</feature>
<comment type="subcellular location">
    <subcellularLocation>
        <location evidence="1">Membrane</location>
        <topology evidence="1">Multi-pass membrane protein</topology>
    </subcellularLocation>
</comment>
<feature type="non-terminal residue" evidence="7">
    <location>
        <position position="526"/>
    </location>
</feature>
<sequence>MLAWVRAALVLVALLFVPGLRDSFEPPKAAVVRAAGLALLVYVATARRRGAPPRRTGMDAAIAAWLAIEALATLASRSPLVSAIGEPMQREGLVTSLGLAGWYVATRATHGVAAAGDDAAAGDRAIGTLGWAIAAMTVAALYALAQGAGWDVFRWTGSAVYGPGGAIERPSATFGHPNLLGVAGAAAAAAALALAIAAPRRRAAFAIAAPVIALATLATLSRAAWLGLAIGAAIGAVLAVRAATAVAGANRRGVMIGGAIVVAGGALAAMGWGARLAARFADLLAPTGGSGASRIEIWRAALAAWRARPWLGQGPDTFALVFHRFQTAAYWRVEWAGLPYHAHSVVLHALATRGLLGAAVMLGACVSAALAARRAWRARPASRAAIAAIVAALVAVAVAGQLGAFGTAGALWMVLGAALLASLGGDDAATPDAAPERRPPLFALAAAAIVAFAMAALGVADIASSGAARAADLALARAREGDAAARLEARDAAIRAARRSPWDDAYPRLEAEADLGVAVAGGDAAA</sequence>
<dbReference type="InterPro" id="IPR007016">
    <property type="entry name" value="O-antigen_ligase-rel_domated"/>
</dbReference>
<organism evidence="7 8">
    <name type="scientific">Eiseniibacteriota bacterium</name>
    <dbReference type="NCBI Taxonomy" id="2212470"/>
    <lineage>
        <taxon>Bacteria</taxon>
        <taxon>Candidatus Eiseniibacteriota</taxon>
    </lineage>
</organism>
<dbReference type="InterPro" id="IPR051533">
    <property type="entry name" value="WaaL-like"/>
</dbReference>
<name>A0A9D6LD13_UNCEI</name>
<gene>
    <name evidence="7" type="ORF">HY076_09350</name>
</gene>
<protein>
    <submittedName>
        <fullName evidence="7">O-antigen ligase family protein</fullName>
    </submittedName>
</protein>
<dbReference type="GO" id="GO:0016020">
    <property type="term" value="C:membrane"/>
    <property type="evidence" value="ECO:0007669"/>
    <property type="project" value="UniProtKB-SubCell"/>
</dbReference>
<keyword evidence="3 5" id="KW-1133">Transmembrane helix</keyword>
<evidence type="ECO:0000256" key="1">
    <source>
        <dbReference type="ARBA" id="ARBA00004141"/>
    </source>
</evidence>
<accession>A0A9D6LD13</accession>
<keyword evidence="7" id="KW-0436">Ligase</keyword>
<dbReference type="PANTHER" id="PTHR37422:SF13">
    <property type="entry name" value="LIPOPOLYSACCHARIDE BIOSYNTHESIS PROTEIN PA4999-RELATED"/>
    <property type="match status" value="1"/>
</dbReference>
<evidence type="ECO:0000256" key="5">
    <source>
        <dbReference type="SAM" id="Phobius"/>
    </source>
</evidence>
<evidence type="ECO:0000259" key="6">
    <source>
        <dbReference type="Pfam" id="PF04932"/>
    </source>
</evidence>
<evidence type="ECO:0000256" key="3">
    <source>
        <dbReference type="ARBA" id="ARBA00022989"/>
    </source>
</evidence>
<feature type="transmembrane region" description="Helical" evidence="5">
    <location>
        <begin position="179"/>
        <end position="196"/>
    </location>
</feature>
<feature type="domain" description="O-antigen ligase-related" evidence="6">
    <location>
        <begin position="211"/>
        <end position="361"/>
    </location>
</feature>
<feature type="transmembrane region" description="Helical" evidence="5">
    <location>
        <begin position="441"/>
        <end position="460"/>
    </location>
</feature>
<evidence type="ECO:0000313" key="8">
    <source>
        <dbReference type="Proteomes" id="UP000807850"/>
    </source>
</evidence>
<dbReference type="PANTHER" id="PTHR37422">
    <property type="entry name" value="TEICHURONIC ACID BIOSYNTHESIS PROTEIN TUAE"/>
    <property type="match status" value="1"/>
</dbReference>
<comment type="caution">
    <text evidence="7">The sequence shown here is derived from an EMBL/GenBank/DDBJ whole genome shotgun (WGS) entry which is preliminary data.</text>
</comment>
<evidence type="ECO:0000313" key="7">
    <source>
        <dbReference type="EMBL" id="MBI3540464.1"/>
    </source>
</evidence>
<feature type="transmembrane region" description="Helical" evidence="5">
    <location>
        <begin position="384"/>
        <end position="404"/>
    </location>
</feature>
<feature type="transmembrane region" description="Helical" evidence="5">
    <location>
        <begin position="254"/>
        <end position="274"/>
    </location>
</feature>
<proteinExistence type="predicted"/>
<evidence type="ECO:0000256" key="4">
    <source>
        <dbReference type="ARBA" id="ARBA00023136"/>
    </source>
</evidence>
<dbReference type="GO" id="GO:0016874">
    <property type="term" value="F:ligase activity"/>
    <property type="evidence" value="ECO:0007669"/>
    <property type="project" value="UniProtKB-KW"/>
</dbReference>
<dbReference type="Proteomes" id="UP000807850">
    <property type="component" value="Unassembled WGS sequence"/>
</dbReference>
<feature type="transmembrane region" description="Helical" evidence="5">
    <location>
        <begin position="31"/>
        <end position="48"/>
    </location>
</feature>
<feature type="transmembrane region" description="Helical" evidence="5">
    <location>
        <begin position="226"/>
        <end position="247"/>
    </location>
</feature>
<dbReference type="Pfam" id="PF04932">
    <property type="entry name" value="Wzy_C"/>
    <property type="match status" value="1"/>
</dbReference>
<feature type="transmembrane region" description="Helical" evidence="5">
    <location>
        <begin position="354"/>
        <end position="372"/>
    </location>
</feature>
<reference evidence="7" key="1">
    <citation type="submission" date="2020-07" db="EMBL/GenBank/DDBJ databases">
        <title>Huge and variable diversity of episymbiotic CPR bacteria and DPANN archaea in groundwater ecosystems.</title>
        <authorList>
            <person name="He C.Y."/>
            <person name="Keren R."/>
            <person name="Whittaker M."/>
            <person name="Farag I.F."/>
            <person name="Doudna J."/>
            <person name="Cate J.H.D."/>
            <person name="Banfield J.F."/>
        </authorList>
    </citation>
    <scope>NUCLEOTIDE SEQUENCE</scope>
    <source>
        <strain evidence="7">NC_groundwater_928_Pr1_S-0.2um_72_17</strain>
    </source>
</reference>
<dbReference type="AlphaFoldDB" id="A0A9D6LD13"/>
<keyword evidence="2 5" id="KW-0812">Transmembrane</keyword>
<keyword evidence="4 5" id="KW-0472">Membrane</keyword>
<dbReference type="EMBL" id="JACQAY010000309">
    <property type="protein sequence ID" value="MBI3540464.1"/>
    <property type="molecule type" value="Genomic_DNA"/>
</dbReference>
<evidence type="ECO:0000256" key="2">
    <source>
        <dbReference type="ARBA" id="ARBA00022692"/>
    </source>
</evidence>
<feature type="transmembrane region" description="Helical" evidence="5">
    <location>
        <begin position="125"/>
        <end position="145"/>
    </location>
</feature>